<feature type="repeat" description="WD" evidence="3">
    <location>
        <begin position="296"/>
        <end position="332"/>
    </location>
</feature>
<comment type="caution">
    <text evidence="5">The sequence shown here is derived from an EMBL/GenBank/DDBJ whole genome shotgun (WGS) entry which is preliminary data.</text>
</comment>
<feature type="repeat" description="WD" evidence="3">
    <location>
        <begin position="380"/>
        <end position="421"/>
    </location>
</feature>
<name>A0A8S1WRA8_9CILI</name>
<evidence type="ECO:0000313" key="6">
    <source>
        <dbReference type="Proteomes" id="UP000689195"/>
    </source>
</evidence>
<gene>
    <name evidence="5" type="ORF">PPENT_87.1.T0990180</name>
</gene>
<dbReference type="AlphaFoldDB" id="A0A8S1WRA8"/>
<feature type="repeat" description="WD" evidence="3">
    <location>
        <begin position="464"/>
        <end position="505"/>
    </location>
</feature>
<dbReference type="PANTHER" id="PTHR45333">
    <property type="entry name" value="MEMBRANE PROTEIN-RELATED"/>
    <property type="match status" value="1"/>
</dbReference>
<sequence>MQGPFQEQEALADIFDQVKGVDQKIFGVILQIFRKEKVQDCLGHLSNNGIQIHLEQQIIQGKNLTKVENEQKLSVIRSDMKIIRDVLKKIKDHDFNKLDYSNEEYKESVKDLIIGIKYDIKIIKFLQFLVNLTSIDNTLIECGSNSLHILVQMKANLRNQNLKNIKIEDTSLVGAKLVLCNLRESQFNNANISLIYLYEALQFNCKLVNLRIHELNKLNGHTSSVKQICFSPDGNILASGSDDKSIRLWDVKTGQQKAQLYGHRYKVNSVCFSPDGNTLASGSNDNSIQQKKISKFVGYKLPVYSIRFSPNGNIIASCIWDETIRLWDVKTGLLKVQLDGHTDHVYSVYFSPDGNTLASGSDDNSIRLWDVKTGQQKAQLDGHDGCVNSVCFSPDGNKLASGSTDNSIRLWDLNTGQQKVQFIGHTGTVYSVYFSPDGKTLASGSDDNSIRLWDVKTGQQKAKLDGHTGTVYSVCFSPDGNKLASGSYDKSVCLWDVTTALEILFQDNSNNEILENGNISLLQNNPPMVNTNILESTIQK</sequence>
<dbReference type="PROSITE" id="PS00678">
    <property type="entry name" value="WD_REPEATS_1"/>
    <property type="match status" value="6"/>
</dbReference>
<feature type="repeat" description="WD" evidence="3">
    <location>
        <begin position="218"/>
        <end position="259"/>
    </location>
</feature>
<dbReference type="InterPro" id="IPR019775">
    <property type="entry name" value="WD40_repeat_CS"/>
</dbReference>
<accession>A0A8S1WRA8</accession>
<feature type="domain" description="EML-like second beta-propeller" evidence="4">
    <location>
        <begin position="352"/>
        <end position="503"/>
    </location>
</feature>
<keyword evidence="1 3" id="KW-0853">WD repeat</keyword>
<protein>
    <recommendedName>
        <fullName evidence="4">EML-like second beta-propeller domain-containing protein</fullName>
    </recommendedName>
</protein>
<dbReference type="CDD" id="cd00200">
    <property type="entry name" value="WD40"/>
    <property type="match status" value="1"/>
</dbReference>
<feature type="repeat" description="WD" evidence="3">
    <location>
        <begin position="338"/>
        <end position="379"/>
    </location>
</feature>
<evidence type="ECO:0000259" key="4">
    <source>
        <dbReference type="Pfam" id="PF23414"/>
    </source>
</evidence>
<evidence type="ECO:0000256" key="2">
    <source>
        <dbReference type="ARBA" id="ARBA00022737"/>
    </source>
</evidence>
<dbReference type="PROSITE" id="PS50082">
    <property type="entry name" value="WD_REPEATS_2"/>
    <property type="match status" value="7"/>
</dbReference>
<dbReference type="InterPro" id="IPR001680">
    <property type="entry name" value="WD40_rpt"/>
</dbReference>
<dbReference type="Proteomes" id="UP000689195">
    <property type="component" value="Unassembled WGS sequence"/>
</dbReference>
<dbReference type="InterPro" id="IPR055442">
    <property type="entry name" value="Beta-prop_EML-like_2nd"/>
</dbReference>
<dbReference type="SMART" id="SM00320">
    <property type="entry name" value="WD40"/>
    <property type="match status" value="7"/>
</dbReference>
<evidence type="ECO:0000313" key="5">
    <source>
        <dbReference type="EMBL" id="CAD8191712.1"/>
    </source>
</evidence>
<dbReference type="EMBL" id="CAJJDO010000099">
    <property type="protein sequence ID" value="CAD8191712.1"/>
    <property type="molecule type" value="Genomic_DNA"/>
</dbReference>
<dbReference type="PROSITE" id="PS50294">
    <property type="entry name" value="WD_REPEATS_REGION"/>
    <property type="match status" value="7"/>
</dbReference>
<feature type="repeat" description="WD" evidence="3">
    <location>
        <begin position="260"/>
        <end position="289"/>
    </location>
</feature>
<reference evidence="5" key="1">
    <citation type="submission" date="2021-01" db="EMBL/GenBank/DDBJ databases">
        <authorList>
            <consortium name="Genoscope - CEA"/>
            <person name="William W."/>
        </authorList>
    </citation>
    <scope>NUCLEOTIDE SEQUENCE</scope>
</reference>
<dbReference type="Pfam" id="PF23414">
    <property type="entry name" value="Beta-prop_EML_2"/>
    <property type="match status" value="1"/>
</dbReference>
<dbReference type="PANTHER" id="PTHR45333:SF1">
    <property type="entry name" value="CHROMOSOME UNDETERMINED SCAFFOLD_625, WHOLE GENOME SHOTGUN SEQUENCE"/>
    <property type="match status" value="1"/>
</dbReference>
<dbReference type="Pfam" id="PF00400">
    <property type="entry name" value="WD40"/>
    <property type="match status" value="3"/>
</dbReference>
<keyword evidence="2" id="KW-0677">Repeat</keyword>
<proteinExistence type="predicted"/>
<dbReference type="OrthoDB" id="10261640at2759"/>
<keyword evidence="6" id="KW-1185">Reference proteome</keyword>
<evidence type="ECO:0000256" key="1">
    <source>
        <dbReference type="ARBA" id="ARBA00022574"/>
    </source>
</evidence>
<evidence type="ECO:0000256" key="3">
    <source>
        <dbReference type="PROSITE-ProRule" id="PRU00221"/>
    </source>
</evidence>
<feature type="repeat" description="WD" evidence="3">
    <location>
        <begin position="422"/>
        <end position="463"/>
    </location>
</feature>
<organism evidence="5 6">
    <name type="scientific">Paramecium pentaurelia</name>
    <dbReference type="NCBI Taxonomy" id="43138"/>
    <lineage>
        <taxon>Eukaryota</taxon>
        <taxon>Sar</taxon>
        <taxon>Alveolata</taxon>
        <taxon>Ciliophora</taxon>
        <taxon>Intramacronucleata</taxon>
        <taxon>Oligohymenophorea</taxon>
        <taxon>Peniculida</taxon>
        <taxon>Parameciidae</taxon>
        <taxon>Paramecium</taxon>
    </lineage>
</organism>